<gene>
    <name evidence="2" type="ORF">DDQ50_05640</name>
</gene>
<dbReference type="InterPro" id="IPR043131">
    <property type="entry name" value="BCAT-like_N"/>
</dbReference>
<dbReference type="EMBL" id="QEOP01000001">
    <property type="protein sequence ID" value="PVZ95942.1"/>
    <property type="molecule type" value="Genomic_DNA"/>
</dbReference>
<dbReference type="OrthoDB" id="3199344at2"/>
<evidence type="ECO:0000256" key="1">
    <source>
        <dbReference type="ARBA" id="ARBA00009320"/>
    </source>
</evidence>
<keyword evidence="2" id="KW-0456">Lyase</keyword>
<dbReference type="GO" id="GO:0016829">
    <property type="term" value="F:lyase activity"/>
    <property type="evidence" value="ECO:0007669"/>
    <property type="project" value="UniProtKB-KW"/>
</dbReference>
<dbReference type="InterPro" id="IPR050571">
    <property type="entry name" value="Class-IV_PLP-Dep_Aminotrnsfr"/>
</dbReference>
<comment type="similarity">
    <text evidence="1">Belongs to the class-IV pyridoxal-phosphate-dependent aminotransferase family.</text>
</comment>
<dbReference type="InterPro" id="IPR001544">
    <property type="entry name" value="Aminotrans_IV"/>
</dbReference>
<dbReference type="PANTHER" id="PTHR42743">
    <property type="entry name" value="AMINO-ACID AMINOTRANSFERASE"/>
    <property type="match status" value="1"/>
</dbReference>
<dbReference type="InterPro" id="IPR043132">
    <property type="entry name" value="BCAT-like_C"/>
</dbReference>
<dbReference type="GO" id="GO:0046394">
    <property type="term" value="P:carboxylic acid biosynthetic process"/>
    <property type="evidence" value="ECO:0007669"/>
    <property type="project" value="UniProtKB-ARBA"/>
</dbReference>
<protein>
    <submittedName>
        <fullName evidence="2">Aminodeoxychorismate lyase</fullName>
    </submittedName>
</protein>
<dbReference type="Pfam" id="PF01063">
    <property type="entry name" value="Aminotran_4"/>
    <property type="match status" value="1"/>
</dbReference>
<dbReference type="Gene3D" id="3.30.470.10">
    <property type="match status" value="1"/>
</dbReference>
<accession>A0A2V1HVX5</accession>
<dbReference type="RefSeq" id="WP_116755676.1">
    <property type="nucleotide sequence ID" value="NZ_JBHUEX010000001.1"/>
</dbReference>
<evidence type="ECO:0000313" key="2">
    <source>
        <dbReference type="EMBL" id="PVZ95942.1"/>
    </source>
</evidence>
<dbReference type="Gene3D" id="3.20.10.10">
    <property type="entry name" value="D-amino Acid Aminotransferase, subunit A, domain 2"/>
    <property type="match status" value="1"/>
</dbReference>
<dbReference type="AlphaFoldDB" id="A0A2V1HVX5"/>
<evidence type="ECO:0000313" key="3">
    <source>
        <dbReference type="Proteomes" id="UP000244893"/>
    </source>
</evidence>
<reference evidence="2 3" key="1">
    <citation type="submission" date="2018-05" db="EMBL/GenBank/DDBJ databases">
        <title>Amnibacterium sp. M8JJ-5, whole genome shotgun sequence.</title>
        <authorList>
            <person name="Tuo L."/>
        </authorList>
    </citation>
    <scope>NUCLEOTIDE SEQUENCE [LARGE SCALE GENOMIC DNA]</scope>
    <source>
        <strain evidence="2 3">M8JJ-5</strain>
    </source>
</reference>
<keyword evidence="3" id="KW-1185">Reference proteome</keyword>
<comment type="caution">
    <text evidence="2">The sequence shown here is derived from an EMBL/GenBank/DDBJ whole genome shotgun (WGS) entry which is preliminary data.</text>
</comment>
<dbReference type="Proteomes" id="UP000244893">
    <property type="component" value="Unassembled WGS sequence"/>
</dbReference>
<dbReference type="SUPFAM" id="SSF56752">
    <property type="entry name" value="D-aminoacid aminotransferase-like PLP-dependent enzymes"/>
    <property type="match status" value="1"/>
</dbReference>
<sequence>MPKSAVVLLNRPSLEAPPHVEGAAEFELLDVDAPHVRVLDLGVTRGDGVFETISFGAGHPQALAAHLARLAKSARALDLPEPDADAWERAVLAAASAIDPAPEAYVKTVMTRGLEGDGRPTGWAYASAAPDHSRARSEGIRVVLLDRGYRHDVAKTSPWLLAGSKTLSYAVNRAVLREAARRDADDVVFVSSDGYLLEGSTSNLLLRFGDTLVTPGLDQGILAGTTQGDLFAFARSQGLETEYARLETRKLAEADAAWLVSSVRHAAPIRRVDGVDRAVDTDFTAAVNSHLIGRTS</sequence>
<dbReference type="GO" id="GO:0005829">
    <property type="term" value="C:cytosol"/>
    <property type="evidence" value="ECO:0007669"/>
    <property type="project" value="TreeGrafter"/>
</dbReference>
<dbReference type="InterPro" id="IPR036038">
    <property type="entry name" value="Aminotransferase-like"/>
</dbReference>
<proteinExistence type="inferred from homology"/>
<dbReference type="PANTHER" id="PTHR42743:SF11">
    <property type="entry name" value="AMINODEOXYCHORISMATE LYASE"/>
    <property type="match status" value="1"/>
</dbReference>
<organism evidence="2 3">
    <name type="scientific">Amnibacterium flavum</name>
    <dbReference type="NCBI Taxonomy" id="2173173"/>
    <lineage>
        <taxon>Bacteria</taxon>
        <taxon>Bacillati</taxon>
        <taxon>Actinomycetota</taxon>
        <taxon>Actinomycetes</taxon>
        <taxon>Micrococcales</taxon>
        <taxon>Microbacteriaceae</taxon>
        <taxon>Amnibacterium</taxon>
    </lineage>
</organism>
<name>A0A2V1HVX5_9MICO</name>